<evidence type="ECO:0000313" key="4">
    <source>
        <dbReference type="Proteomes" id="UP000044602"/>
    </source>
</evidence>
<dbReference type="InterPro" id="IPR036420">
    <property type="entry name" value="BRCT_dom_sf"/>
</dbReference>
<dbReference type="PANTHER" id="PTHR47667">
    <property type="entry name" value="REGULATOR OF TY1 TRANSPOSITION PROTEIN 107"/>
    <property type="match status" value="1"/>
</dbReference>
<dbReference type="CDD" id="cd18438">
    <property type="entry name" value="BRCT_BRC1_like_rpt4"/>
    <property type="match status" value="1"/>
</dbReference>
<dbReference type="EMBL" id="CVQH01011113">
    <property type="protein sequence ID" value="CRK19998.1"/>
    <property type="molecule type" value="Genomic_DNA"/>
</dbReference>
<proteinExistence type="predicted"/>
<feature type="region of interest" description="Disordered" evidence="1">
    <location>
        <begin position="551"/>
        <end position="598"/>
    </location>
</feature>
<dbReference type="STRING" id="100787.A0A0G4LD64"/>
<feature type="domain" description="BRCT" evidence="2">
    <location>
        <begin position="45"/>
        <end position="143"/>
    </location>
</feature>
<organism evidence="3 4">
    <name type="scientific">Verticillium longisporum</name>
    <name type="common">Verticillium dahliae var. longisporum</name>
    <dbReference type="NCBI Taxonomy" id="100787"/>
    <lineage>
        <taxon>Eukaryota</taxon>
        <taxon>Fungi</taxon>
        <taxon>Dikarya</taxon>
        <taxon>Ascomycota</taxon>
        <taxon>Pezizomycotina</taxon>
        <taxon>Sordariomycetes</taxon>
        <taxon>Hypocreomycetidae</taxon>
        <taxon>Glomerellales</taxon>
        <taxon>Plectosphaerellaceae</taxon>
        <taxon>Verticillium</taxon>
    </lineage>
</organism>
<dbReference type="CDD" id="cd18439">
    <property type="entry name" value="BRCT_BRC1_like_rpt6"/>
    <property type="match status" value="1"/>
</dbReference>
<evidence type="ECO:0000259" key="2">
    <source>
        <dbReference type="PROSITE" id="PS50172"/>
    </source>
</evidence>
<dbReference type="GO" id="GO:0035361">
    <property type="term" value="C:Cul8-RING ubiquitin ligase complex"/>
    <property type="evidence" value="ECO:0007669"/>
    <property type="project" value="TreeGrafter"/>
</dbReference>
<feature type="domain" description="BRCT" evidence="2">
    <location>
        <begin position="776"/>
        <end position="890"/>
    </location>
</feature>
<dbReference type="Pfam" id="PF00533">
    <property type="entry name" value="BRCT"/>
    <property type="match status" value="1"/>
</dbReference>
<dbReference type="Pfam" id="PF16770">
    <property type="entry name" value="RTT107_BRCT_5"/>
    <property type="match status" value="1"/>
</dbReference>
<dbReference type="GO" id="GO:0005634">
    <property type="term" value="C:nucleus"/>
    <property type="evidence" value="ECO:0007669"/>
    <property type="project" value="TreeGrafter"/>
</dbReference>
<feature type="region of interest" description="Disordered" evidence="1">
    <location>
        <begin position="632"/>
        <end position="663"/>
    </location>
</feature>
<dbReference type="Pfam" id="PF12738">
    <property type="entry name" value="PTCB-BRCT"/>
    <property type="match status" value="1"/>
</dbReference>
<dbReference type="FunFam" id="3.40.50.10190:FF:000066">
    <property type="entry name" value="BRCT domain protein (Eurofung)"/>
    <property type="match status" value="1"/>
</dbReference>
<feature type="domain" description="BRCT" evidence="2">
    <location>
        <begin position="144"/>
        <end position="234"/>
    </location>
</feature>
<dbReference type="PANTHER" id="PTHR47667:SF1">
    <property type="entry name" value="REGULATOR OF TY1 TRANSPOSITION PROTEIN 107"/>
    <property type="match status" value="1"/>
</dbReference>
<gene>
    <name evidence="3" type="ORF">BN1708_003274</name>
</gene>
<dbReference type="Proteomes" id="UP000044602">
    <property type="component" value="Unassembled WGS sequence"/>
</dbReference>
<accession>A0A0G4LD64</accession>
<dbReference type="SMART" id="SM00292">
    <property type="entry name" value="BRCT"/>
    <property type="match status" value="4"/>
</dbReference>
<dbReference type="PROSITE" id="PS50172">
    <property type="entry name" value="BRCT"/>
    <property type="match status" value="4"/>
</dbReference>
<dbReference type="CDD" id="cd18437">
    <property type="entry name" value="BRCT_BRC1_like_rpt3"/>
    <property type="match status" value="1"/>
</dbReference>
<keyword evidence="4" id="KW-1185">Reference proteome</keyword>
<dbReference type="Gene3D" id="3.40.50.10190">
    <property type="entry name" value="BRCT domain"/>
    <property type="match status" value="5"/>
</dbReference>
<evidence type="ECO:0000313" key="3">
    <source>
        <dbReference type="EMBL" id="CRK19998.1"/>
    </source>
</evidence>
<dbReference type="GO" id="GO:1990683">
    <property type="term" value="P:DNA double-strand break attachment to nuclear envelope"/>
    <property type="evidence" value="ECO:0007669"/>
    <property type="project" value="TreeGrafter"/>
</dbReference>
<reference evidence="4" key="1">
    <citation type="submission" date="2015-05" db="EMBL/GenBank/DDBJ databases">
        <authorList>
            <person name="Fogelqvist Johan"/>
        </authorList>
    </citation>
    <scope>NUCLEOTIDE SEQUENCE [LARGE SCALE GENOMIC DNA]</scope>
</reference>
<name>A0A0G4LD64_VERLO</name>
<dbReference type="CDD" id="cd17743">
    <property type="entry name" value="BRCT_BRC1_like_rpt5"/>
    <property type="match status" value="1"/>
</dbReference>
<dbReference type="GO" id="GO:0006302">
    <property type="term" value="P:double-strand break repair"/>
    <property type="evidence" value="ECO:0007669"/>
    <property type="project" value="TreeGrafter"/>
</dbReference>
<dbReference type="InterPro" id="IPR001357">
    <property type="entry name" value="BRCT_dom"/>
</dbReference>
<evidence type="ECO:0000256" key="1">
    <source>
        <dbReference type="SAM" id="MobiDB-lite"/>
    </source>
</evidence>
<dbReference type="SUPFAM" id="SSF52113">
    <property type="entry name" value="BRCT domain"/>
    <property type="match status" value="4"/>
</dbReference>
<dbReference type="InterPro" id="IPR053036">
    <property type="entry name" value="CellCycle_DNARepair_Reg"/>
</dbReference>
<feature type="domain" description="BRCT" evidence="2">
    <location>
        <begin position="379"/>
        <end position="451"/>
    </location>
</feature>
<protein>
    <recommendedName>
        <fullName evidence="2">BRCT domain-containing protein</fullName>
    </recommendedName>
</protein>
<dbReference type="CDD" id="cd18436">
    <property type="entry name" value="BRCT_BRC1_like_rpt2"/>
    <property type="match status" value="1"/>
</dbReference>
<dbReference type="FunFam" id="3.40.50.10190:FF:000048">
    <property type="entry name" value="DNA repair protein Rtt107"/>
    <property type="match status" value="1"/>
</dbReference>
<dbReference type="AlphaFoldDB" id="A0A0G4LD64"/>
<sequence length="896" mass="99531">MHRDSIFFSPSSASRHNGLTTLSTSRRPAIGNLPGIDRPPLCLSTMAPLFGECTFAFVPSSLLTPTQISSFTQILEKHGGTVLEPAEDGSIRIEENVTHIISNTIDFRQFTDSQAYMIPVVTHQWISSSLHRGKQAQVRPHSPDPRMIFSQVTLTCADLPTIDKETIIGATLALGGMESPDISRLTTHICALTMDHPKCQTALQKQLKVKIVLPHWFEDCFKLGKRIDETPYLLPDPEILLADPSDEIGFPETKNLEGATDANPSPESFPPVKGHVEPSMIFQGKAVMISSDLNITKKAHAICRSRITQGGGEMVAQVEDCDMYICQYRDGPDYIKAAQLGKDVGNLAWLMHLISRNEWTSPLRRLLHYPVPRGGIEGFQDLRICVSNYGGESRIYLENLVKACGATYTKTMKTENTHLITARDSSEKYEAAKDWGIETINHLWIEESYAKCEKQPITVGKYSHFPPRTNLGEIIGQTFFDEAQLRDKFYPGGAAVRKSSPRAAKKRKILDAAQDNAYKSGPAEGAVIGRQEHRDFDVLQDEADEYAEKTRKQFGVSAPPGEEPFATPARNMPVRGKENETPTARSTGGRSAKSKALSNLQRIAPDIALYEKEKNRKSKDGMWGGKRAADMLDRDQEARTSSPAQADDEVAEKRAAKRRRSSKPDGVIKVMLTGFSRWLNDKHKEDVEKRKLRELGIHIVSENQPCDYLAAPFMVRTVKFLRTLAKGVTILSSDFIETALTDGMAPDPKDHILVDEENEAKFGVSLQTAVSRARANNGNLLRGLPIYCTSGIRNGPESFQPIVQANGAQFLTYNARSGTTIKPTTAEEDGGAAPDPVYLLTSDTAEEKKLWPKFEAMAERGHMEPRIVAADWLLDVAMTQRVSFDEKYLAVNFFKH</sequence>